<feature type="region of interest" description="Disordered" evidence="1">
    <location>
        <begin position="588"/>
        <end position="613"/>
    </location>
</feature>
<reference evidence="4" key="1">
    <citation type="submission" date="2017-12" db="EMBL/GenBank/DDBJ databases">
        <authorList>
            <person name="Diaz M."/>
        </authorList>
    </citation>
    <scope>NUCLEOTIDE SEQUENCE [LARGE SCALE GENOMIC DNA]</scope>
    <source>
        <strain evidence="4">FI11154</strain>
    </source>
</reference>
<keyword evidence="3" id="KW-0067">ATP-binding</keyword>
<dbReference type="SUPFAM" id="SSF52540">
    <property type="entry name" value="P-loop containing nucleoside triphosphate hydrolases"/>
    <property type="match status" value="1"/>
</dbReference>
<feature type="compositionally biased region" description="Basic and acidic residues" evidence="1">
    <location>
        <begin position="569"/>
        <end position="578"/>
    </location>
</feature>
<dbReference type="InterPro" id="IPR008571">
    <property type="entry name" value="HerA-like"/>
</dbReference>
<dbReference type="InterPro" id="IPR027417">
    <property type="entry name" value="P-loop_NTPase"/>
</dbReference>
<dbReference type="PANTHER" id="PTHR42957">
    <property type="entry name" value="HELICASE MJ1565-RELATED"/>
    <property type="match status" value="1"/>
</dbReference>
<gene>
    <name evidence="3" type="ORF">OHAE_1674</name>
</gene>
<feature type="domain" description="Helicase HerA central" evidence="2">
    <location>
        <begin position="150"/>
        <end position="391"/>
    </location>
</feature>
<dbReference type="PANTHER" id="PTHR42957:SF1">
    <property type="entry name" value="HELICASE MJ1565-RELATED"/>
    <property type="match status" value="1"/>
</dbReference>
<evidence type="ECO:0000256" key="1">
    <source>
        <dbReference type="SAM" id="MobiDB-lite"/>
    </source>
</evidence>
<sequence length="629" mass="68981">MKVGEMNTGGDIDGSAEMKGRGFVQRNRTEGHVIQCDGERAIIAALSGPSSTASDDYWTVGQLISIQSGGNRLVGLVHNVTVPDNAWTRGGDNIVHVHVEFLGEVRGEPDGHMSFSGGISRYPYPGAIAHRIRASDLSAVYAQMGQTSVPIGALTQDASVPAYVSVEDLISRHFAVVGTTGVGKSSAVMLLLRRIVLQRPDLRILILDPHNEFAGAFPDLAIAVDQTNIELPFWMLRLDEFADVIFRGRTPEPTEYDILRDLVQLAREKTSDSETGGRHSLRRKLSDRTVSVDTPIAYRLRDLLTLIDDRIGLLDSKAERPYLRNLKARLESIASDPRFRFMFAVTGGPETMRQAIARIFRIPHNGKPICTFQLAGLPSEVVNAVASVLCRLSFDIAMSSEGSLQTLVICEEAHRYIPADKDAGFWPTRQAIARIAKEGRKYGSYLGVISQRPGELDATILSQCNSIFAMRLGNERDQEIIKGALRGGARSMAGFLSSIANREAIAFGEAFSTPMRLTFETVPAHQLPGRRKAESLTSSLQVDDRIALDRIVDRLRSFENNAHPGAPEKPTDDSDLLKKPSTISRLTTVAAAPLATERPAPIVSHNSETAQSMKKLGDLVRNFRKDYES</sequence>
<keyword evidence="3" id="KW-0378">Hydrolase</keyword>
<dbReference type="Pfam" id="PF01935">
    <property type="entry name" value="DUF87"/>
    <property type="match status" value="1"/>
</dbReference>
<dbReference type="EMBL" id="OOFM01000005">
    <property type="protein sequence ID" value="SPL65807.1"/>
    <property type="molecule type" value="Genomic_DNA"/>
</dbReference>
<dbReference type="Proteomes" id="UP000246073">
    <property type="component" value="Unassembled WGS sequence"/>
</dbReference>
<dbReference type="RefSeq" id="WP_235858886.1">
    <property type="nucleotide sequence ID" value="NZ_OOFM01000005.1"/>
</dbReference>
<proteinExistence type="predicted"/>
<dbReference type="InterPro" id="IPR002789">
    <property type="entry name" value="HerA_central"/>
</dbReference>
<accession>A0A2P9HNY5</accession>
<dbReference type="Gene3D" id="3.40.50.300">
    <property type="entry name" value="P-loop containing nucleotide triphosphate hydrolases"/>
    <property type="match status" value="2"/>
</dbReference>
<feature type="region of interest" description="Disordered" evidence="1">
    <location>
        <begin position="559"/>
        <end position="578"/>
    </location>
</feature>
<dbReference type="GO" id="GO:0004386">
    <property type="term" value="F:helicase activity"/>
    <property type="evidence" value="ECO:0007669"/>
    <property type="project" value="UniProtKB-KW"/>
</dbReference>
<dbReference type="AlphaFoldDB" id="A0A2P9HNY5"/>
<evidence type="ECO:0000313" key="4">
    <source>
        <dbReference type="Proteomes" id="UP000246073"/>
    </source>
</evidence>
<evidence type="ECO:0000259" key="2">
    <source>
        <dbReference type="Pfam" id="PF01935"/>
    </source>
</evidence>
<organism evidence="3 4">
    <name type="scientific">Ochrobactrum soli</name>
    <dbReference type="NCBI Taxonomy" id="2448455"/>
    <lineage>
        <taxon>Bacteria</taxon>
        <taxon>Pseudomonadati</taxon>
        <taxon>Pseudomonadota</taxon>
        <taxon>Alphaproteobacteria</taxon>
        <taxon>Hyphomicrobiales</taxon>
        <taxon>Brucellaceae</taxon>
        <taxon>Brucella/Ochrobactrum group</taxon>
        <taxon>Ochrobactrum</taxon>
    </lineage>
</organism>
<keyword evidence="3" id="KW-0347">Helicase</keyword>
<evidence type="ECO:0000313" key="3">
    <source>
        <dbReference type="EMBL" id="SPL65807.1"/>
    </source>
</evidence>
<name>A0A2P9HNY5_9HYPH</name>
<protein>
    <submittedName>
        <fullName evidence="3">Bipolar DNA helicase HerA</fullName>
    </submittedName>
</protein>
<keyword evidence="3" id="KW-0547">Nucleotide-binding</keyword>